<dbReference type="EMBL" id="JAACXV010020416">
    <property type="protein sequence ID" value="KAF7263612.1"/>
    <property type="molecule type" value="Genomic_DNA"/>
</dbReference>
<proteinExistence type="predicted"/>
<dbReference type="Proteomes" id="UP000625711">
    <property type="component" value="Unassembled WGS sequence"/>
</dbReference>
<organism evidence="1 2">
    <name type="scientific">Rhynchophorus ferrugineus</name>
    <name type="common">Red palm weevil</name>
    <name type="synonym">Curculio ferrugineus</name>
    <dbReference type="NCBI Taxonomy" id="354439"/>
    <lineage>
        <taxon>Eukaryota</taxon>
        <taxon>Metazoa</taxon>
        <taxon>Ecdysozoa</taxon>
        <taxon>Arthropoda</taxon>
        <taxon>Hexapoda</taxon>
        <taxon>Insecta</taxon>
        <taxon>Pterygota</taxon>
        <taxon>Neoptera</taxon>
        <taxon>Endopterygota</taxon>
        <taxon>Coleoptera</taxon>
        <taxon>Polyphaga</taxon>
        <taxon>Cucujiformia</taxon>
        <taxon>Curculionidae</taxon>
        <taxon>Dryophthorinae</taxon>
        <taxon>Rhynchophorus</taxon>
    </lineage>
</organism>
<evidence type="ECO:0000313" key="1">
    <source>
        <dbReference type="EMBL" id="KAF7263612.1"/>
    </source>
</evidence>
<reference evidence="1" key="1">
    <citation type="submission" date="2020-08" db="EMBL/GenBank/DDBJ databases">
        <title>Genome sequencing and assembly of the red palm weevil Rhynchophorus ferrugineus.</title>
        <authorList>
            <person name="Dias G.B."/>
            <person name="Bergman C.M."/>
            <person name="Manee M."/>
        </authorList>
    </citation>
    <scope>NUCLEOTIDE SEQUENCE</scope>
    <source>
        <strain evidence="1">AA-2017</strain>
        <tissue evidence="1">Whole larva</tissue>
    </source>
</reference>
<accession>A0A834HK20</accession>
<dbReference type="AlphaFoldDB" id="A0A834HK20"/>
<keyword evidence="2" id="KW-1185">Reference proteome</keyword>
<evidence type="ECO:0000313" key="2">
    <source>
        <dbReference type="Proteomes" id="UP000625711"/>
    </source>
</evidence>
<gene>
    <name evidence="1" type="ORF">GWI33_001605</name>
</gene>
<sequence>MEPNFANKTLYRSIYNETDKYLGIGSSQIKTYRLNYPPALDLFDRAGTSEMEVSAARLVLYGESGEFTSWQLARVHLPRVLDDVRLAILEKN</sequence>
<protein>
    <submittedName>
        <fullName evidence="1">Uncharacterized protein</fullName>
    </submittedName>
</protein>
<comment type="caution">
    <text evidence="1">The sequence shown here is derived from an EMBL/GenBank/DDBJ whole genome shotgun (WGS) entry which is preliminary data.</text>
</comment>
<name>A0A834HK20_RHYFE</name>